<dbReference type="InterPro" id="IPR025345">
    <property type="entry name" value="DUF4249"/>
</dbReference>
<dbReference type="RefSeq" id="WP_009582104.1">
    <property type="nucleotide sequence ID" value="NZ_AMZN01000072.1"/>
</dbReference>
<evidence type="ECO:0008006" key="3">
    <source>
        <dbReference type="Google" id="ProtNLM"/>
    </source>
</evidence>
<dbReference type="OrthoDB" id="922982at2"/>
<comment type="caution">
    <text evidence="1">The sequence shown here is derived from an EMBL/GenBank/DDBJ whole genome shotgun (WGS) entry which is preliminary data.</text>
</comment>
<dbReference type="PROSITE" id="PS51257">
    <property type="entry name" value="PROKAR_LIPOPROTEIN"/>
    <property type="match status" value="1"/>
</dbReference>
<evidence type="ECO:0000313" key="1">
    <source>
        <dbReference type="EMBL" id="ELR69418.1"/>
    </source>
</evidence>
<sequence length="341" mass="38680">MRKTVQSFLLFLILTACVEPINLKPEEAVEILVVEGGITNIPGRHLVELTMTTRYGDVFDGVNKRVDNALVSVRDDSGNTVLFENLDNGVYQSPENYMAEVGRSYTLLIETADGVRYNSIPQEIVPVPAMEEIRTEFVKIATADPNKFITGMDVIVEFNDPMDNNFYLWESRGVYEVNARPDLHLDEFGQPDPLPCCEKCWVTEVTDNSLRLLNDVNSNGQLQEVKVAFIEDDGIRFSGGYYVKISQMAISREAFDFYKVLDQLLSINGDLFDPPPVIIRGNIVNLDNPDENVIGLFRAAAVVQDSIFIRPDMLDERKEAVLRNDCRNYKNGTVERPEFWY</sequence>
<accession>L8JMH0</accession>
<proteinExistence type="predicted"/>
<organism evidence="1 2">
    <name type="scientific">Fulvivirga imtechensis AK7</name>
    <dbReference type="NCBI Taxonomy" id="1237149"/>
    <lineage>
        <taxon>Bacteria</taxon>
        <taxon>Pseudomonadati</taxon>
        <taxon>Bacteroidota</taxon>
        <taxon>Cytophagia</taxon>
        <taxon>Cytophagales</taxon>
        <taxon>Fulvivirgaceae</taxon>
        <taxon>Fulvivirga</taxon>
    </lineage>
</organism>
<dbReference type="AlphaFoldDB" id="L8JMH0"/>
<evidence type="ECO:0000313" key="2">
    <source>
        <dbReference type="Proteomes" id="UP000011135"/>
    </source>
</evidence>
<name>L8JMH0_9BACT</name>
<dbReference type="STRING" id="1237149.C900_04950"/>
<dbReference type="EMBL" id="AMZN01000072">
    <property type="protein sequence ID" value="ELR69418.1"/>
    <property type="molecule type" value="Genomic_DNA"/>
</dbReference>
<reference evidence="1 2" key="1">
    <citation type="submission" date="2012-12" db="EMBL/GenBank/DDBJ databases">
        <title>Genome assembly of Fulvivirga imtechensis AK7.</title>
        <authorList>
            <person name="Nupur N."/>
            <person name="Khatri I."/>
            <person name="Kumar R."/>
            <person name="Subramanian S."/>
            <person name="Pinnaka A."/>
        </authorList>
    </citation>
    <scope>NUCLEOTIDE SEQUENCE [LARGE SCALE GENOMIC DNA]</scope>
    <source>
        <strain evidence="1 2">AK7</strain>
    </source>
</reference>
<dbReference type="eggNOG" id="ENOG502ZBHJ">
    <property type="taxonomic scope" value="Bacteria"/>
</dbReference>
<keyword evidence="2" id="KW-1185">Reference proteome</keyword>
<protein>
    <recommendedName>
        <fullName evidence="3">DUF4249 domain-containing protein</fullName>
    </recommendedName>
</protein>
<dbReference type="Pfam" id="PF14054">
    <property type="entry name" value="DUF4249"/>
    <property type="match status" value="1"/>
</dbReference>
<gene>
    <name evidence="1" type="ORF">C900_04950</name>
</gene>
<dbReference type="Proteomes" id="UP000011135">
    <property type="component" value="Unassembled WGS sequence"/>
</dbReference>